<organism evidence="4 5">
    <name type="scientific">Aspergillus homomorphus (strain CBS 101889)</name>
    <dbReference type="NCBI Taxonomy" id="1450537"/>
    <lineage>
        <taxon>Eukaryota</taxon>
        <taxon>Fungi</taxon>
        <taxon>Dikarya</taxon>
        <taxon>Ascomycota</taxon>
        <taxon>Pezizomycotina</taxon>
        <taxon>Eurotiomycetes</taxon>
        <taxon>Eurotiomycetidae</taxon>
        <taxon>Eurotiales</taxon>
        <taxon>Aspergillaceae</taxon>
        <taxon>Aspergillus</taxon>
        <taxon>Aspergillus subgen. Circumdati</taxon>
    </lineage>
</organism>
<sequence>MAMASSAADGAMSQGSDARYNPNHEYSLGTRRLKTDYPTVAYEEFNVEAHQPVTAETHAFEEGEFVPHGFFNRVGPLCFTIPPPVFQWSYEMRRQAQALLPFLYLGPWSCLADRGRLAQEGITFLLAVRDKRLAMASLISGKKAAEALQIAEGTVDFADNQELIAILPQLIRHINSHVASSTSTGGHTLNKVLLFCETGNGPSAVLAIAYLMVMLNASLPQALQYVSARRFCIDMDDSLSQLLLSFESILNAKRDVERARRASEAQNATVRAVARKRDATELDMDDEDVDAMALEAGEEAEGRRPLAPFQDRSG</sequence>
<dbReference type="PANTHER" id="PTHR46588">
    <property type="entry name" value="SERINE/THREONINE/TYROSINE-INTERACTING PROTEIN"/>
    <property type="match status" value="1"/>
</dbReference>
<dbReference type="InterPro" id="IPR000387">
    <property type="entry name" value="Tyr_Pase_dom"/>
</dbReference>
<accession>A0A395HI48</accession>
<dbReference type="STRING" id="1450537.A0A395HI48"/>
<gene>
    <name evidence="4" type="ORF">BO97DRAFT_409205</name>
</gene>
<dbReference type="InterPro" id="IPR000340">
    <property type="entry name" value="Dual-sp_phosphatase_cat-dom"/>
</dbReference>
<dbReference type="SUPFAM" id="SSF52799">
    <property type="entry name" value="(Phosphotyrosine protein) phosphatases II"/>
    <property type="match status" value="1"/>
</dbReference>
<feature type="region of interest" description="Disordered" evidence="2">
    <location>
        <begin position="1"/>
        <end position="24"/>
    </location>
</feature>
<dbReference type="GeneID" id="37200301"/>
<evidence type="ECO:0000256" key="2">
    <source>
        <dbReference type="SAM" id="MobiDB-lite"/>
    </source>
</evidence>
<proteinExistence type="inferred from homology"/>
<dbReference type="SMART" id="SM00195">
    <property type="entry name" value="DSPc"/>
    <property type="match status" value="1"/>
</dbReference>
<dbReference type="GO" id="GO:0062026">
    <property type="term" value="P:negative regulation of SCF-dependent proteasomal ubiquitin-dependent catabolic process"/>
    <property type="evidence" value="ECO:0007669"/>
    <property type="project" value="TreeGrafter"/>
</dbReference>
<dbReference type="VEuPathDB" id="FungiDB:BO97DRAFT_409205"/>
<dbReference type="GO" id="GO:1990444">
    <property type="term" value="F:F-box domain binding"/>
    <property type="evidence" value="ECO:0007669"/>
    <property type="project" value="TreeGrafter"/>
</dbReference>
<evidence type="ECO:0000313" key="5">
    <source>
        <dbReference type="Proteomes" id="UP000248961"/>
    </source>
</evidence>
<dbReference type="AlphaFoldDB" id="A0A395HI48"/>
<protein>
    <submittedName>
        <fullName evidence="4">Phosphatases II</fullName>
    </submittedName>
</protein>
<dbReference type="CDD" id="cd14498">
    <property type="entry name" value="DSP"/>
    <property type="match status" value="1"/>
</dbReference>
<dbReference type="InterPro" id="IPR052449">
    <property type="entry name" value="STYX-Interacting_Phosphatase"/>
</dbReference>
<feature type="region of interest" description="Disordered" evidence="2">
    <location>
        <begin position="279"/>
        <end position="314"/>
    </location>
</feature>
<evidence type="ECO:0000259" key="3">
    <source>
        <dbReference type="PROSITE" id="PS50056"/>
    </source>
</evidence>
<dbReference type="InterPro" id="IPR029021">
    <property type="entry name" value="Prot-tyrosine_phosphatase-like"/>
</dbReference>
<dbReference type="EMBL" id="KZ824338">
    <property type="protein sequence ID" value="RAL07183.1"/>
    <property type="molecule type" value="Genomic_DNA"/>
</dbReference>
<name>A0A395HI48_ASPHC</name>
<dbReference type="GO" id="GO:0070372">
    <property type="term" value="P:regulation of ERK1 and ERK2 cascade"/>
    <property type="evidence" value="ECO:0007669"/>
    <property type="project" value="TreeGrafter"/>
</dbReference>
<feature type="compositionally biased region" description="Low complexity" evidence="2">
    <location>
        <begin position="1"/>
        <end position="18"/>
    </location>
</feature>
<dbReference type="GO" id="GO:0005737">
    <property type="term" value="C:cytoplasm"/>
    <property type="evidence" value="ECO:0007669"/>
    <property type="project" value="TreeGrafter"/>
</dbReference>
<dbReference type="InterPro" id="IPR020422">
    <property type="entry name" value="TYR_PHOSPHATASE_DUAL_dom"/>
</dbReference>
<dbReference type="Pfam" id="PF00782">
    <property type="entry name" value="DSPc"/>
    <property type="match status" value="1"/>
</dbReference>
<evidence type="ECO:0000313" key="4">
    <source>
        <dbReference type="EMBL" id="RAL07183.1"/>
    </source>
</evidence>
<dbReference type="GO" id="GO:0005654">
    <property type="term" value="C:nucleoplasm"/>
    <property type="evidence" value="ECO:0007669"/>
    <property type="project" value="TreeGrafter"/>
</dbReference>
<feature type="compositionally biased region" description="Acidic residues" evidence="2">
    <location>
        <begin position="281"/>
        <end position="290"/>
    </location>
</feature>
<dbReference type="PROSITE" id="PS50056">
    <property type="entry name" value="TYR_PHOSPHATASE_2"/>
    <property type="match status" value="1"/>
</dbReference>
<dbReference type="GO" id="GO:0140096">
    <property type="term" value="F:catalytic activity, acting on a protein"/>
    <property type="evidence" value="ECO:0007669"/>
    <property type="project" value="UniProtKB-ARBA"/>
</dbReference>
<evidence type="ECO:0000256" key="1">
    <source>
        <dbReference type="ARBA" id="ARBA00009649"/>
    </source>
</evidence>
<dbReference type="OrthoDB" id="10252009at2759"/>
<comment type="similarity">
    <text evidence="1">Belongs to the protein-tyrosine phosphatase family. Non-receptor class subfamily.</text>
</comment>
<dbReference type="Gene3D" id="3.90.190.10">
    <property type="entry name" value="Protein tyrosine phosphatase superfamily"/>
    <property type="match status" value="1"/>
</dbReference>
<dbReference type="RefSeq" id="XP_025546337.1">
    <property type="nucleotide sequence ID" value="XM_025696012.1"/>
</dbReference>
<reference evidence="4 5" key="1">
    <citation type="submission" date="2018-02" db="EMBL/GenBank/DDBJ databases">
        <title>The genomes of Aspergillus section Nigri reveals drivers in fungal speciation.</title>
        <authorList>
            <consortium name="DOE Joint Genome Institute"/>
            <person name="Vesth T.C."/>
            <person name="Nybo J."/>
            <person name="Theobald S."/>
            <person name="Brandl J."/>
            <person name="Frisvad J.C."/>
            <person name="Nielsen K.F."/>
            <person name="Lyhne E.K."/>
            <person name="Kogle M.E."/>
            <person name="Kuo A."/>
            <person name="Riley R."/>
            <person name="Clum A."/>
            <person name="Nolan M."/>
            <person name="Lipzen A."/>
            <person name="Salamov A."/>
            <person name="Henrissat B."/>
            <person name="Wiebenga A."/>
            <person name="De vries R.P."/>
            <person name="Grigoriev I.V."/>
            <person name="Mortensen U.H."/>
            <person name="Andersen M.R."/>
            <person name="Baker S.E."/>
        </authorList>
    </citation>
    <scope>NUCLEOTIDE SEQUENCE [LARGE SCALE GENOMIC DNA]</scope>
    <source>
        <strain evidence="4 5">CBS 101889</strain>
    </source>
</reference>
<keyword evidence="5" id="KW-1185">Reference proteome</keyword>
<feature type="domain" description="Tyrosine specific protein phosphatases" evidence="3">
    <location>
        <begin position="168"/>
        <end position="230"/>
    </location>
</feature>
<dbReference type="PANTHER" id="PTHR46588:SF1">
    <property type="entry name" value="SERINE_THREONINE_TYROSINE-INTERACTING PROTEIN"/>
    <property type="match status" value="1"/>
</dbReference>
<dbReference type="Proteomes" id="UP000248961">
    <property type="component" value="Unassembled WGS sequence"/>
</dbReference>